<dbReference type="SUPFAM" id="SSF56112">
    <property type="entry name" value="Protein kinase-like (PK-like)"/>
    <property type="match status" value="1"/>
</dbReference>
<dbReference type="AlphaFoldDB" id="A0A6A6EIT0"/>
<evidence type="ECO:0000313" key="3">
    <source>
        <dbReference type="Proteomes" id="UP000800200"/>
    </source>
</evidence>
<gene>
    <name evidence="2" type="ORF">K469DRAFT_746459</name>
</gene>
<dbReference type="Proteomes" id="UP000800200">
    <property type="component" value="Unassembled WGS sequence"/>
</dbReference>
<accession>A0A6A6EIT0</accession>
<dbReference type="InterPro" id="IPR011009">
    <property type="entry name" value="Kinase-like_dom_sf"/>
</dbReference>
<name>A0A6A6EIT0_9PEZI</name>
<dbReference type="InterPro" id="IPR000719">
    <property type="entry name" value="Prot_kinase_dom"/>
</dbReference>
<dbReference type="PROSITE" id="PS50011">
    <property type="entry name" value="PROTEIN_KINASE_DOM"/>
    <property type="match status" value="1"/>
</dbReference>
<reference evidence="2" key="1">
    <citation type="journal article" date="2020" name="Stud. Mycol.">
        <title>101 Dothideomycetes genomes: a test case for predicting lifestyles and emergence of pathogens.</title>
        <authorList>
            <person name="Haridas S."/>
            <person name="Albert R."/>
            <person name="Binder M."/>
            <person name="Bloem J."/>
            <person name="Labutti K."/>
            <person name="Salamov A."/>
            <person name="Andreopoulos B."/>
            <person name="Baker S."/>
            <person name="Barry K."/>
            <person name="Bills G."/>
            <person name="Bluhm B."/>
            <person name="Cannon C."/>
            <person name="Castanera R."/>
            <person name="Culley D."/>
            <person name="Daum C."/>
            <person name="Ezra D."/>
            <person name="Gonzalez J."/>
            <person name="Henrissat B."/>
            <person name="Kuo A."/>
            <person name="Liang C."/>
            <person name="Lipzen A."/>
            <person name="Lutzoni F."/>
            <person name="Magnuson J."/>
            <person name="Mondo S."/>
            <person name="Nolan M."/>
            <person name="Ohm R."/>
            <person name="Pangilinan J."/>
            <person name="Park H.-J."/>
            <person name="Ramirez L."/>
            <person name="Alfaro M."/>
            <person name="Sun H."/>
            <person name="Tritt A."/>
            <person name="Yoshinaga Y."/>
            <person name="Zwiers L.-H."/>
            <person name="Turgeon B."/>
            <person name="Goodwin S."/>
            <person name="Spatafora J."/>
            <person name="Crous P."/>
            <person name="Grigoriev I."/>
        </authorList>
    </citation>
    <scope>NUCLEOTIDE SEQUENCE</scope>
    <source>
        <strain evidence="2">CBS 207.26</strain>
    </source>
</reference>
<evidence type="ECO:0000259" key="1">
    <source>
        <dbReference type="PROSITE" id="PS50011"/>
    </source>
</evidence>
<feature type="domain" description="Protein kinase" evidence="1">
    <location>
        <begin position="14"/>
        <end position="158"/>
    </location>
</feature>
<keyword evidence="3" id="KW-1185">Reference proteome</keyword>
<dbReference type="Gene3D" id="1.10.510.10">
    <property type="entry name" value="Transferase(Phosphotransferase) domain 1"/>
    <property type="match status" value="1"/>
</dbReference>
<evidence type="ECO:0000313" key="2">
    <source>
        <dbReference type="EMBL" id="KAF2191005.1"/>
    </source>
</evidence>
<dbReference type="GO" id="GO:0005524">
    <property type="term" value="F:ATP binding"/>
    <property type="evidence" value="ECO:0007669"/>
    <property type="project" value="InterPro"/>
</dbReference>
<dbReference type="EMBL" id="ML994617">
    <property type="protein sequence ID" value="KAF2191005.1"/>
    <property type="molecule type" value="Genomic_DNA"/>
</dbReference>
<organism evidence="2 3">
    <name type="scientific">Zopfia rhizophila CBS 207.26</name>
    <dbReference type="NCBI Taxonomy" id="1314779"/>
    <lineage>
        <taxon>Eukaryota</taxon>
        <taxon>Fungi</taxon>
        <taxon>Dikarya</taxon>
        <taxon>Ascomycota</taxon>
        <taxon>Pezizomycotina</taxon>
        <taxon>Dothideomycetes</taxon>
        <taxon>Dothideomycetes incertae sedis</taxon>
        <taxon>Zopfiaceae</taxon>
        <taxon>Zopfia</taxon>
    </lineage>
</organism>
<dbReference type="GO" id="GO:0004672">
    <property type="term" value="F:protein kinase activity"/>
    <property type="evidence" value="ECO:0007669"/>
    <property type="project" value="InterPro"/>
</dbReference>
<dbReference type="OrthoDB" id="5986190at2759"/>
<protein>
    <recommendedName>
        <fullName evidence="1">Protein kinase domain-containing protein</fullName>
    </recommendedName>
</protein>
<sequence>MAVLRLKIRKKAVDERHVVLKSGDSASTYKIRLHDEYNFLFDGGYPSSPVTNEFVLKTYSTEDAKKYYSNEVNAFKRLMHRNKVERNMITFYGSFRQGRTYNILLEYANKGTLVDFFEETRPPIKEADITKFWSNLLEIIKPLQRIHELKREDGPLIL</sequence>
<proteinExistence type="predicted"/>